<dbReference type="PANTHER" id="PTHR31394">
    <property type="entry name" value="TRANSMEMBRANE PROTEIN 199"/>
    <property type="match status" value="1"/>
</dbReference>
<evidence type="ECO:0008006" key="10">
    <source>
        <dbReference type="Google" id="ProtNLM"/>
    </source>
</evidence>
<feature type="compositionally biased region" description="Polar residues" evidence="6">
    <location>
        <begin position="82"/>
        <end position="103"/>
    </location>
</feature>
<dbReference type="Proteomes" id="UP000696280">
    <property type="component" value="Unassembled WGS sequence"/>
</dbReference>
<evidence type="ECO:0000256" key="2">
    <source>
        <dbReference type="ARBA" id="ARBA00022692"/>
    </source>
</evidence>
<feature type="compositionally biased region" description="Basic and acidic residues" evidence="6">
    <location>
        <begin position="322"/>
        <end position="331"/>
    </location>
</feature>
<keyword evidence="9" id="KW-1185">Reference proteome</keyword>
<comment type="caution">
    <text evidence="8">The sequence shown here is derived from an EMBL/GenBank/DDBJ whole genome shotgun (WGS) entry which is preliminary data.</text>
</comment>
<proteinExistence type="predicted"/>
<evidence type="ECO:0000256" key="5">
    <source>
        <dbReference type="ARBA" id="ARBA00023136"/>
    </source>
</evidence>
<sequence>LIQTSSYNNNPWHEYKSVEMVLLTMTKPMVEAFEKVQSLNNAMKCDDPEEASREMKQSSSIALPGDKTVAEEDNTREEDQGAGTSFSNPHNQTEAADTLNNAKPTEPSLANPKVGNPVSHGQVIDLWKQMKVSKMSPCSLDLLLRGARVYIPPPPPKPEPTSEYKALMARLRREEELRAYERMINPPPPMETFAQRFPSSSAAHAFSSNFQDASNPEDDGVTYADVDRQMALIFNVLISIVACAGAIWVVARWWSTPARLALSMGGSILVGLAEVVVYSGYIRRVAEAKGKAKNLKEVKEVVKTWVIGGDEDEDDTSLSLISKDDTESESVRRRKPPAL</sequence>
<organism evidence="8 9">
    <name type="scientific">Hymenoscyphus fraxineus</name>
    <dbReference type="NCBI Taxonomy" id="746836"/>
    <lineage>
        <taxon>Eukaryota</taxon>
        <taxon>Fungi</taxon>
        <taxon>Dikarya</taxon>
        <taxon>Ascomycota</taxon>
        <taxon>Pezizomycotina</taxon>
        <taxon>Leotiomycetes</taxon>
        <taxon>Helotiales</taxon>
        <taxon>Helotiaceae</taxon>
        <taxon>Hymenoscyphus</taxon>
    </lineage>
</organism>
<protein>
    <recommendedName>
        <fullName evidence="10">Vacuolar h+-atpase assembly protein</fullName>
    </recommendedName>
</protein>
<evidence type="ECO:0000256" key="1">
    <source>
        <dbReference type="ARBA" id="ARBA00004477"/>
    </source>
</evidence>
<evidence type="ECO:0000256" key="7">
    <source>
        <dbReference type="SAM" id="Phobius"/>
    </source>
</evidence>
<dbReference type="AlphaFoldDB" id="A0A9N9KXH2"/>
<reference evidence="8" key="1">
    <citation type="submission" date="2021-07" db="EMBL/GenBank/DDBJ databases">
        <authorList>
            <person name="Durling M."/>
        </authorList>
    </citation>
    <scope>NUCLEOTIDE SEQUENCE</scope>
</reference>
<dbReference type="EMBL" id="CAJVRL010000058">
    <property type="protein sequence ID" value="CAG8954871.1"/>
    <property type="molecule type" value="Genomic_DNA"/>
</dbReference>
<feature type="transmembrane region" description="Helical" evidence="7">
    <location>
        <begin position="232"/>
        <end position="254"/>
    </location>
</feature>
<name>A0A9N9KXH2_9HELO</name>
<dbReference type="PANTHER" id="PTHR31394:SF1">
    <property type="entry name" value="TRANSMEMBRANE PROTEIN 199"/>
    <property type="match status" value="1"/>
</dbReference>
<evidence type="ECO:0000256" key="6">
    <source>
        <dbReference type="SAM" id="MobiDB-lite"/>
    </source>
</evidence>
<keyword evidence="3" id="KW-0256">Endoplasmic reticulum</keyword>
<evidence type="ECO:0000313" key="8">
    <source>
        <dbReference type="EMBL" id="CAG8954871.1"/>
    </source>
</evidence>
<feature type="region of interest" description="Disordered" evidence="6">
    <location>
        <begin position="45"/>
        <end position="116"/>
    </location>
</feature>
<feature type="region of interest" description="Disordered" evidence="6">
    <location>
        <begin position="310"/>
        <end position="339"/>
    </location>
</feature>
<feature type="compositionally biased region" description="Basic and acidic residues" evidence="6">
    <location>
        <begin position="45"/>
        <end position="56"/>
    </location>
</feature>
<feature type="transmembrane region" description="Helical" evidence="7">
    <location>
        <begin position="260"/>
        <end position="281"/>
    </location>
</feature>
<evidence type="ECO:0000313" key="9">
    <source>
        <dbReference type="Proteomes" id="UP000696280"/>
    </source>
</evidence>
<keyword evidence="4 7" id="KW-1133">Transmembrane helix</keyword>
<gene>
    <name evidence="8" type="ORF">HYFRA_00008557</name>
</gene>
<keyword evidence="5 7" id="KW-0472">Membrane</keyword>
<dbReference type="InterPro" id="IPR021013">
    <property type="entry name" value="ATPase_Vma12"/>
</dbReference>
<evidence type="ECO:0000256" key="3">
    <source>
        <dbReference type="ARBA" id="ARBA00022824"/>
    </source>
</evidence>
<feature type="non-terminal residue" evidence="8">
    <location>
        <position position="1"/>
    </location>
</feature>
<comment type="subcellular location">
    <subcellularLocation>
        <location evidence="1">Endoplasmic reticulum membrane</location>
        <topology evidence="1">Multi-pass membrane protein</topology>
    </subcellularLocation>
</comment>
<accession>A0A9N9KXH2</accession>
<dbReference type="OrthoDB" id="19981at2759"/>
<dbReference type="Pfam" id="PF11712">
    <property type="entry name" value="Vma12"/>
    <property type="match status" value="1"/>
</dbReference>
<evidence type="ECO:0000256" key="4">
    <source>
        <dbReference type="ARBA" id="ARBA00022989"/>
    </source>
</evidence>
<dbReference type="GO" id="GO:0005789">
    <property type="term" value="C:endoplasmic reticulum membrane"/>
    <property type="evidence" value="ECO:0007669"/>
    <property type="project" value="UniProtKB-SubCell"/>
</dbReference>
<dbReference type="GO" id="GO:0070072">
    <property type="term" value="P:vacuolar proton-transporting V-type ATPase complex assembly"/>
    <property type="evidence" value="ECO:0007669"/>
    <property type="project" value="InterPro"/>
</dbReference>
<keyword evidence="2 7" id="KW-0812">Transmembrane</keyword>